<keyword evidence="3" id="KW-1185">Reference proteome</keyword>
<evidence type="ECO:0000313" key="3">
    <source>
        <dbReference type="Proteomes" id="UP000799776"/>
    </source>
</evidence>
<feature type="region of interest" description="Disordered" evidence="1">
    <location>
        <begin position="34"/>
        <end position="97"/>
    </location>
</feature>
<dbReference type="OrthoDB" id="5359669at2759"/>
<protein>
    <submittedName>
        <fullName evidence="2">Uncharacterized protein</fullName>
    </submittedName>
</protein>
<accession>A0A9P4HWI2</accession>
<feature type="compositionally biased region" description="Basic and acidic residues" evidence="1">
    <location>
        <begin position="123"/>
        <end position="137"/>
    </location>
</feature>
<feature type="region of interest" description="Disordered" evidence="1">
    <location>
        <begin position="118"/>
        <end position="167"/>
    </location>
</feature>
<dbReference type="Proteomes" id="UP000799776">
    <property type="component" value="Unassembled WGS sequence"/>
</dbReference>
<feature type="compositionally biased region" description="Polar residues" evidence="1">
    <location>
        <begin position="55"/>
        <end position="65"/>
    </location>
</feature>
<comment type="caution">
    <text evidence="2">The sequence shown here is derived from an EMBL/GenBank/DDBJ whole genome shotgun (WGS) entry which is preliminary data.</text>
</comment>
<name>A0A9P4HWI2_9PEZI</name>
<sequence>MGINYYASSSPTVVLPPQHPPSYFDASLNPSRFNASPGQHAFSAKTPRIPAPPSLNYQAASSNSIAGRKRSLDDIGTDETPLDGSKNIMKPKPEPVMGPGMTLIYPGEPGFSLAAESQTGTWAEEKNEHHEVNKPTERPIASTRKSQRRDGVAQASSSPPAVQPVLASDEVPSLDTKSLAFKAVNMPIDNVGHTVNDLTIALGIGWKEIVFNSTKKDAARGWAKYISRHYPLSCPQVLYESEAHDAYLVYARDVADGCEKYFAFKQDLKSCRLVSQTLEGAVRNLTQHPIVYESAVVTARDASPPPERNSGIAVNGDMDMSIDQPAVAVQPHTDDVAMQM</sequence>
<organism evidence="2 3">
    <name type="scientific">Saccharata proteae CBS 121410</name>
    <dbReference type="NCBI Taxonomy" id="1314787"/>
    <lineage>
        <taxon>Eukaryota</taxon>
        <taxon>Fungi</taxon>
        <taxon>Dikarya</taxon>
        <taxon>Ascomycota</taxon>
        <taxon>Pezizomycotina</taxon>
        <taxon>Dothideomycetes</taxon>
        <taxon>Dothideomycetes incertae sedis</taxon>
        <taxon>Botryosphaeriales</taxon>
        <taxon>Saccharataceae</taxon>
        <taxon>Saccharata</taxon>
    </lineage>
</organism>
<dbReference type="EMBL" id="ML978719">
    <property type="protein sequence ID" value="KAF2087746.1"/>
    <property type="molecule type" value="Genomic_DNA"/>
</dbReference>
<proteinExistence type="predicted"/>
<evidence type="ECO:0000313" key="2">
    <source>
        <dbReference type="EMBL" id="KAF2087746.1"/>
    </source>
</evidence>
<reference evidence="2" key="1">
    <citation type="journal article" date="2020" name="Stud. Mycol.">
        <title>101 Dothideomycetes genomes: a test case for predicting lifestyles and emergence of pathogens.</title>
        <authorList>
            <person name="Haridas S."/>
            <person name="Albert R."/>
            <person name="Binder M."/>
            <person name="Bloem J."/>
            <person name="Labutti K."/>
            <person name="Salamov A."/>
            <person name="Andreopoulos B."/>
            <person name="Baker S."/>
            <person name="Barry K."/>
            <person name="Bills G."/>
            <person name="Bluhm B."/>
            <person name="Cannon C."/>
            <person name="Castanera R."/>
            <person name="Culley D."/>
            <person name="Daum C."/>
            <person name="Ezra D."/>
            <person name="Gonzalez J."/>
            <person name="Henrissat B."/>
            <person name="Kuo A."/>
            <person name="Liang C."/>
            <person name="Lipzen A."/>
            <person name="Lutzoni F."/>
            <person name="Magnuson J."/>
            <person name="Mondo S."/>
            <person name="Nolan M."/>
            <person name="Ohm R."/>
            <person name="Pangilinan J."/>
            <person name="Park H.-J."/>
            <person name="Ramirez L."/>
            <person name="Alfaro M."/>
            <person name="Sun H."/>
            <person name="Tritt A."/>
            <person name="Yoshinaga Y."/>
            <person name="Zwiers L.-H."/>
            <person name="Turgeon B."/>
            <person name="Goodwin S."/>
            <person name="Spatafora J."/>
            <person name="Crous P."/>
            <person name="Grigoriev I."/>
        </authorList>
    </citation>
    <scope>NUCLEOTIDE SEQUENCE</scope>
    <source>
        <strain evidence="2">CBS 121410</strain>
    </source>
</reference>
<dbReference type="AlphaFoldDB" id="A0A9P4HWI2"/>
<evidence type="ECO:0000256" key="1">
    <source>
        <dbReference type="SAM" id="MobiDB-lite"/>
    </source>
</evidence>
<gene>
    <name evidence="2" type="ORF">K490DRAFT_56831</name>
</gene>